<gene>
    <name evidence="1" type="ORF">BSTOLATCC_MIC39484</name>
</gene>
<organism evidence="1 2">
    <name type="scientific">Blepharisma stoltei</name>
    <dbReference type="NCBI Taxonomy" id="1481888"/>
    <lineage>
        <taxon>Eukaryota</taxon>
        <taxon>Sar</taxon>
        <taxon>Alveolata</taxon>
        <taxon>Ciliophora</taxon>
        <taxon>Postciliodesmatophora</taxon>
        <taxon>Heterotrichea</taxon>
        <taxon>Heterotrichida</taxon>
        <taxon>Blepharismidae</taxon>
        <taxon>Blepharisma</taxon>
    </lineage>
</organism>
<evidence type="ECO:0000313" key="1">
    <source>
        <dbReference type="EMBL" id="CAG9325689.1"/>
    </source>
</evidence>
<sequence>MTTNLISSKHQSIRGRLIMPRHLSEWDDRFWLGKISNVLPEIPLKRAFSGSASTRASIKSAGSLSTNNLLKLRPNTGTMKNAISLEREIFILKNQLDEVWNTKSVPEFHRNLFLTSLSFLKTSNLQLEAIKKESSNIKKNSAPVLCVITAINDRETLLKKLEEKSFEETNKPIFILEIGEMIKNIRQISLEVIDFIKIWRSYLQMPIAKFIWNNEDYFEKMKNDYKFILESPISKIIKFPPNCTTFFIQLKTQRNKNNSQESQNLFKVNPHLQARVLNAHRTLGIEITKLSIKKKRLIRQPKNQAIQLNFNFQISSAEEERPSQWESSESEDEAQHNAILSNDFQEAYLIEISEKMTKDIVRESCREMISASLVLFSSSILDKLITEVLSQQINQVATVAYQETKDGEYIDFQVQILQMAMEEILLDNFNSASSQYLAELISDIYSDDLNFAEIVQEAINEEHNWNVKIIILLFEELITDLLSEEWFEILIEDTLSYTRLDDMWKILPLTAQKQLYKTDREKIHNKIAEDFYFDILNSVVGDIWTFRIVHAVVNEEDDYDIDKILPIKEERTSKKRSTKINYS</sequence>
<evidence type="ECO:0000313" key="2">
    <source>
        <dbReference type="Proteomes" id="UP001162131"/>
    </source>
</evidence>
<accession>A0AAU9JFK1</accession>
<dbReference type="Proteomes" id="UP001162131">
    <property type="component" value="Unassembled WGS sequence"/>
</dbReference>
<dbReference type="AlphaFoldDB" id="A0AAU9JFK1"/>
<keyword evidence="2" id="KW-1185">Reference proteome</keyword>
<comment type="caution">
    <text evidence="1">The sequence shown here is derived from an EMBL/GenBank/DDBJ whole genome shotgun (WGS) entry which is preliminary data.</text>
</comment>
<protein>
    <submittedName>
        <fullName evidence="1">Uncharacterized protein</fullName>
    </submittedName>
</protein>
<proteinExistence type="predicted"/>
<name>A0AAU9JFK1_9CILI</name>
<reference evidence="1" key="1">
    <citation type="submission" date="2021-09" db="EMBL/GenBank/DDBJ databases">
        <authorList>
            <consortium name="AG Swart"/>
            <person name="Singh M."/>
            <person name="Singh A."/>
            <person name="Seah K."/>
            <person name="Emmerich C."/>
        </authorList>
    </citation>
    <scope>NUCLEOTIDE SEQUENCE</scope>
    <source>
        <strain evidence="1">ATCC30299</strain>
    </source>
</reference>
<dbReference type="EMBL" id="CAJZBQ010000039">
    <property type="protein sequence ID" value="CAG9325689.1"/>
    <property type="molecule type" value="Genomic_DNA"/>
</dbReference>